<evidence type="ECO:0000313" key="3">
    <source>
        <dbReference type="Proteomes" id="UP000198287"/>
    </source>
</evidence>
<keyword evidence="1" id="KW-0472">Membrane</keyword>
<proteinExistence type="predicted"/>
<dbReference type="EMBL" id="LNIX01000024">
    <property type="protein sequence ID" value="OXA42913.1"/>
    <property type="molecule type" value="Genomic_DNA"/>
</dbReference>
<comment type="caution">
    <text evidence="2">The sequence shown here is derived from an EMBL/GenBank/DDBJ whole genome shotgun (WGS) entry which is preliminary data.</text>
</comment>
<evidence type="ECO:0000313" key="2">
    <source>
        <dbReference type="EMBL" id="OXA42913.1"/>
    </source>
</evidence>
<keyword evidence="3" id="KW-1185">Reference proteome</keyword>
<evidence type="ECO:0000256" key="1">
    <source>
        <dbReference type="SAM" id="Phobius"/>
    </source>
</evidence>
<sequence length="101" mass="11939">MKPIMKLILGVFGAWLVVGIFVVFFLWVTNHGSRDETGKSVLDEISYREWEEDFMRGLTKNFTTTQYPVIKVKILHEEIMDFFESNNNPIMEYNIDFLLQI</sequence>
<accession>A0A226DCN4</accession>
<feature type="transmembrane region" description="Helical" evidence="1">
    <location>
        <begin position="7"/>
        <end position="28"/>
    </location>
</feature>
<dbReference type="Proteomes" id="UP000198287">
    <property type="component" value="Unassembled WGS sequence"/>
</dbReference>
<gene>
    <name evidence="2" type="ORF">Fcan01_22368</name>
</gene>
<protein>
    <submittedName>
        <fullName evidence="2">Uncharacterized protein</fullName>
    </submittedName>
</protein>
<keyword evidence="1" id="KW-1133">Transmembrane helix</keyword>
<organism evidence="2 3">
    <name type="scientific">Folsomia candida</name>
    <name type="common">Springtail</name>
    <dbReference type="NCBI Taxonomy" id="158441"/>
    <lineage>
        <taxon>Eukaryota</taxon>
        <taxon>Metazoa</taxon>
        <taxon>Ecdysozoa</taxon>
        <taxon>Arthropoda</taxon>
        <taxon>Hexapoda</taxon>
        <taxon>Collembola</taxon>
        <taxon>Entomobryomorpha</taxon>
        <taxon>Isotomoidea</taxon>
        <taxon>Isotomidae</taxon>
        <taxon>Proisotominae</taxon>
        <taxon>Folsomia</taxon>
    </lineage>
</organism>
<keyword evidence="1" id="KW-0812">Transmembrane</keyword>
<dbReference type="OrthoDB" id="342281at2759"/>
<reference evidence="2 3" key="1">
    <citation type="submission" date="2015-12" db="EMBL/GenBank/DDBJ databases">
        <title>The genome of Folsomia candida.</title>
        <authorList>
            <person name="Faddeeva A."/>
            <person name="Derks M.F."/>
            <person name="Anvar Y."/>
            <person name="Smit S."/>
            <person name="Van Straalen N."/>
            <person name="Roelofs D."/>
        </authorList>
    </citation>
    <scope>NUCLEOTIDE SEQUENCE [LARGE SCALE GENOMIC DNA]</scope>
    <source>
        <strain evidence="2 3">VU population</strain>
        <tissue evidence="2">Whole body</tissue>
    </source>
</reference>
<name>A0A226DCN4_FOLCA</name>
<dbReference type="AlphaFoldDB" id="A0A226DCN4"/>